<dbReference type="EMBL" id="RQZF01000001">
    <property type="protein sequence ID" value="RRC96377.1"/>
    <property type="molecule type" value="Genomic_DNA"/>
</dbReference>
<keyword evidence="1" id="KW-0472">Membrane</keyword>
<feature type="transmembrane region" description="Helical" evidence="1">
    <location>
        <begin position="175"/>
        <end position="202"/>
    </location>
</feature>
<evidence type="ECO:0000256" key="1">
    <source>
        <dbReference type="SAM" id="Phobius"/>
    </source>
</evidence>
<accession>A0A3P1SH96</accession>
<proteinExistence type="predicted"/>
<feature type="transmembrane region" description="Helical" evidence="1">
    <location>
        <begin position="208"/>
        <end position="229"/>
    </location>
</feature>
<evidence type="ECO:0000313" key="3">
    <source>
        <dbReference type="Proteomes" id="UP000280444"/>
    </source>
</evidence>
<sequence length="248" mass="27580">MISFSLSPTQDLLLTWLDPANSLANGKIERVTQLLGWRPDERIPGAFHTPLAFGWRPDATIRLTPEGVCEVTFPLAPQLDSGSAQVWSIGSYAEIVSADLTDLFGPARRRHNADGQAVSTWISSDGLYRITVTTTDDHLDVRLRRPIRAQSILGKYRSPSLASTKKATVERLQNIAIFIGIVAIVVFAPLVAVLGTIVVALFPFVVYSAGYSLTFIIPLTIALLVGYVYTMRWYFDRLRPVWSFIRSR</sequence>
<comment type="caution">
    <text evidence="2">The sequence shown here is derived from an EMBL/GenBank/DDBJ whole genome shotgun (WGS) entry which is preliminary data.</text>
</comment>
<protein>
    <submittedName>
        <fullName evidence="2">Uncharacterized protein</fullName>
    </submittedName>
</protein>
<keyword evidence="1" id="KW-1133">Transmembrane helix</keyword>
<keyword evidence="1" id="KW-0812">Transmembrane</keyword>
<reference evidence="2 3" key="1">
    <citation type="submission" date="2018-11" db="EMBL/GenBank/DDBJ databases">
        <title>Genomes From Bacteria Associated with the Canine Oral Cavity: a Test Case for Automated Genome-Based Taxonomic Assignment.</title>
        <authorList>
            <person name="Coil D.A."/>
            <person name="Jospin G."/>
            <person name="Darling A.E."/>
            <person name="Wallis C."/>
            <person name="Davis I.J."/>
            <person name="Harris S."/>
            <person name="Eisen J.A."/>
            <person name="Holcombe L.J."/>
            <person name="O'Flynn C."/>
        </authorList>
    </citation>
    <scope>NUCLEOTIDE SEQUENCE [LARGE SCALE GENOMIC DNA]</scope>
    <source>
        <strain evidence="2 3">OH770</strain>
    </source>
</reference>
<gene>
    <name evidence="2" type="ORF">EII11_01665</name>
</gene>
<dbReference type="RefSeq" id="WP_124867902.1">
    <property type="nucleotide sequence ID" value="NZ_RQZF01000001.1"/>
</dbReference>
<dbReference type="AlphaFoldDB" id="A0A3P1SH96"/>
<organism evidence="2 3">
    <name type="scientific">Schaalia canis</name>
    <dbReference type="NCBI Taxonomy" id="100469"/>
    <lineage>
        <taxon>Bacteria</taxon>
        <taxon>Bacillati</taxon>
        <taxon>Actinomycetota</taxon>
        <taxon>Actinomycetes</taxon>
        <taxon>Actinomycetales</taxon>
        <taxon>Actinomycetaceae</taxon>
        <taxon>Schaalia</taxon>
    </lineage>
</organism>
<keyword evidence="3" id="KW-1185">Reference proteome</keyword>
<dbReference type="Proteomes" id="UP000280444">
    <property type="component" value="Unassembled WGS sequence"/>
</dbReference>
<evidence type="ECO:0000313" key="2">
    <source>
        <dbReference type="EMBL" id="RRC96377.1"/>
    </source>
</evidence>
<name>A0A3P1SH96_9ACTO</name>